<keyword evidence="10" id="KW-1185">Reference proteome</keyword>
<feature type="transmembrane region" description="Helical" evidence="6">
    <location>
        <begin position="307"/>
        <end position="335"/>
    </location>
</feature>
<dbReference type="AlphaFoldDB" id="A0A512IZN9"/>
<dbReference type="Pfam" id="PF13440">
    <property type="entry name" value="Polysacc_synt_3"/>
    <property type="match status" value="1"/>
</dbReference>
<sequence length="476" mass="49629">MTDMRTGILLSLTRIWMSVCGLGITVAAVTYADPVGFGLFAIATSIGLLFCMVLGSGTHEGVLARTVDPDEAHAFASVTGLVFAAILVLFALASERAGTRVMTLTFLAYAVNCVGWGASNAADALAIRDGRASRILISTGAGDTVNLAVSVAGLVAGYDVYALALAKLAQSVTQYLAFSLTCGRPLLPSLRLRNVRRHAVGFASYSLPRLSGWAESYAADIFIGALLSPVAAGQFRLAARFTAAFQAVILNSLNLVMIAETGRRSAAALKTAWILRTTPLAIVLVGFAGTGFALVVSTSLVRFKGDVWIDAAMIVLWITVATPALVANGAMIALLTSRQAHRRLADIQVSRLLGGTLGLIGGALIGTVASAAGRSLVNLCVTGASLWVVMRRQSHARLLISVLARQSLVAVALAVAGSAVAHAAPGGLAAPLNFAALAGLLLVLQGLLTFPQLRTMWREAAPFRPTAARQRRQLAR</sequence>
<name>A0A512IZN9_9HYPH</name>
<comment type="caution">
    <text evidence="7">The sequence shown here is derived from an EMBL/GenBank/DDBJ whole genome shotgun (WGS) entry which is preliminary data.</text>
</comment>
<dbReference type="InterPro" id="IPR050833">
    <property type="entry name" value="Poly_Biosynth_Transport"/>
</dbReference>
<feature type="transmembrane region" description="Helical" evidence="6">
    <location>
        <begin position="280"/>
        <end position="301"/>
    </location>
</feature>
<evidence type="ECO:0000256" key="6">
    <source>
        <dbReference type="SAM" id="Phobius"/>
    </source>
</evidence>
<dbReference type="Proteomes" id="UP000321960">
    <property type="component" value="Unassembled WGS sequence"/>
</dbReference>
<gene>
    <name evidence="8" type="ORF">GCM10007888_57660</name>
    <name evidence="7" type="ORF">MOX02_11610</name>
</gene>
<evidence type="ECO:0000256" key="4">
    <source>
        <dbReference type="ARBA" id="ARBA00022989"/>
    </source>
</evidence>
<evidence type="ECO:0000256" key="5">
    <source>
        <dbReference type="ARBA" id="ARBA00023136"/>
    </source>
</evidence>
<evidence type="ECO:0008006" key="11">
    <source>
        <dbReference type="Google" id="ProtNLM"/>
    </source>
</evidence>
<feature type="transmembrane region" description="Helical" evidence="6">
    <location>
        <begin position="35"/>
        <end position="54"/>
    </location>
</feature>
<organism evidence="7 9">
    <name type="scientific">Methylobacterium oxalidis</name>
    <dbReference type="NCBI Taxonomy" id="944322"/>
    <lineage>
        <taxon>Bacteria</taxon>
        <taxon>Pseudomonadati</taxon>
        <taxon>Pseudomonadota</taxon>
        <taxon>Alphaproteobacteria</taxon>
        <taxon>Hyphomicrobiales</taxon>
        <taxon>Methylobacteriaceae</taxon>
        <taxon>Methylobacterium</taxon>
    </lineage>
</organism>
<accession>A0A512IZN9</accession>
<keyword evidence="4 6" id="KW-1133">Transmembrane helix</keyword>
<reference evidence="8" key="1">
    <citation type="journal article" date="2014" name="Int. J. Syst. Evol. Microbiol.">
        <title>Complete genome of a new Firmicutes species belonging to the dominant human colonic microbiota ('Ruminococcus bicirculans') reveals two chromosomes and a selective capacity to utilize plant glucans.</title>
        <authorList>
            <consortium name="NISC Comparative Sequencing Program"/>
            <person name="Wegmann U."/>
            <person name="Louis P."/>
            <person name="Goesmann A."/>
            <person name="Henrissat B."/>
            <person name="Duncan S.H."/>
            <person name="Flint H.J."/>
        </authorList>
    </citation>
    <scope>NUCLEOTIDE SEQUENCE</scope>
    <source>
        <strain evidence="8">NBRC 107715</strain>
    </source>
</reference>
<evidence type="ECO:0000256" key="1">
    <source>
        <dbReference type="ARBA" id="ARBA00004651"/>
    </source>
</evidence>
<dbReference type="PANTHER" id="PTHR30250:SF11">
    <property type="entry name" value="O-ANTIGEN TRANSPORTER-RELATED"/>
    <property type="match status" value="1"/>
</dbReference>
<evidence type="ECO:0000313" key="10">
    <source>
        <dbReference type="Proteomes" id="UP001156856"/>
    </source>
</evidence>
<feature type="transmembrane region" description="Helical" evidence="6">
    <location>
        <begin position="74"/>
        <end position="94"/>
    </location>
</feature>
<feature type="transmembrane region" description="Helical" evidence="6">
    <location>
        <begin position="241"/>
        <end position="259"/>
    </location>
</feature>
<keyword evidence="3 6" id="KW-0812">Transmembrane</keyword>
<dbReference type="EMBL" id="BJZU01000017">
    <property type="protein sequence ID" value="GEP03123.1"/>
    <property type="molecule type" value="Genomic_DNA"/>
</dbReference>
<evidence type="ECO:0000256" key="3">
    <source>
        <dbReference type="ARBA" id="ARBA00022692"/>
    </source>
</evidence>
<evidence type="ECO:0000313" key="9">
    <source>
        <dbReference type="Proteomes" id="UP000321960"/>
    </source>
</evidence>
<dbReference type="PANTHER" id="PTHR30250">
    <property type="entry name" value="PST FAMILY PREDICTED COLANIC ACID TRANSPORTER"/>
    <property type="match status" value="1"/>
</dbReference>
<evidence type="ECO:0000256" key="2">
    <source>
        <dbReference type="ARBA" id="ARBA00022475"/>
    </source>
</evidence>
<dbReference type="EMBL" id="BSPK01000112">
    <property type="protein sequence ID" value="GLS67382.1"/>
    <property type="molecule type" value="Genomic_DNA"/>
</dbReference>
<proteinExistence type="predicted"/>
<reference evidence="7 9" key="3">
    <citation type="submission" date="2019-07" db="EMBL/GenBank/DDBJ databases">
        <title>Whole genome shotgun sequence of Methylobacterium oxalidis NBRC 107715.</title>
        <authorList>
            <person name="Hosoyama A."/>
            <person name="Uohara A."/>
            <person name="Ohji S."/>
            <person name="Ichikawa N."/>
        </authorList>
    </citation>
    <scope>NUCLEOTIDE SEQUENCE [LARGE SCALE GENOMIC DNA]</scope>
    <source>
        <strain evidence="7 9">NBRC 107715</strain>
    </source>
</reference>
<protein>
    <recommendedName>
        <fullName evidence="11">Polysaccharide biosynthesis protein</fullName>
    </recommendedName>
</protein>
<feature type="transmembrane region" description="Helical" evidence="6">
    <location>
        <begin position="347"/>
        <end position="365"/>
    </location>
</feature>
<keyword evidence="5 6" id="KW-0472">Membrane</keyword>
<feature type="transmembrane region" description="Helical" evidence="6">
    <location>
        <begin position="7"/>
        <end position="29"/>
    </location>
</feature>
<dbReference type="GO" id="GO:0005886">
    <property type="term" value="C:plasma membrane"/>
    <property type="evidence" value="ECO:0007669"/>
    <property type="project" value="UniProtKB-SubCell"/>
</dbReference>
<evidence type="ECO:0000313" key="7">
    <source>
        <dbReference type="EMBL" id="GEP03123.1"/>
    </source>
</evidence>
<reference evidence="8" key="4">
    <citation type="submission" date="2023-01" db="EMBL/GenBank/DDBJ databases">
        <title>Draft genome sequence of Methylobacterium oxalidis strain NBRC 107715.</title>
        <authorList>
            <person name="Sun Q."/>
            <person name="Mori K."/>
        </authorList>
    </citation>
    <scope>NUCLEOTIDE SEQUENCE</scope>
    <source>
        <strain evidence="8">NBRC 107715</strain>
    </source>
</reference>
<feature type="transmembrane region" description="Helical" evidence="6">
    <location>
        <begin position="371"/>
        <end position="390"/>
    </location>
</feature>
<evidence type="ECO:0000313" key="8">
    <source>
        <dbReference type="EMBL" id="GLS67382.1"/>
    </source>
</evidence>
<dbReference type="Proteomes" id="UP001156856">
    <property type="component" value="Unassembled WGS sequence"/>
</dbReference>
<keyword evidence="2" id="KW-1003">Cell membrane</keyword>
<reference evidence="10" key="2">
    <citation type="journal article" date="2019" name="Int. J. Syst. Evol. Microbiol.">
        <title>The Global Catalogue of Microorganisms (GCM) 10K type strain sequencing project: providing services to taxonomists for standard genome sequencing and annotation.</title>
        <authorList>
            <consortium name="The Broad Institute Genomics Platform"/>
            <consortium name="The Broad Institute Genome Sequencing Center for Infectious Disease"/>
            <person name="Wu L."/>
            <person name="Ma J."/>
        </authorList>
    </citation>
    <scope>NUCLEOTIDE SEQUENCE [LARGE SCALE GENOMIC DNA]</scope>
    <source>
        <strain evidence="10">NBRC 107715</strain>
    </source>
</reference>
<feature type="transmembrane region" description="Helical" evidence="6">
    <location>
        <begin position="402"/>
        <end position="424"/>
    </location>
</feature>
<feature type="transmembrane region" description="Helical" evidence="6">
    <location>
        <begin position="430"/>
        <end position="450"/>
    </location>
</feature>
<comment type="subcellular location">
    <subcellularLocation>
        <location evidence="1">Cell membrane</location>
        <topology evidence="1">Multi-pass membrane protein</topology>
    </subcellularLocation>
</comment>